<organism evidence="1 2">
    <name type="scientific">Panicum virgatum</name>
    <name type="common">Blackwell switchgrass</name>
    <dbReference type="NCBI Taxonomy" id="38727"/>
    <lineage>
        <taxon>Eukaryota</taxon>
        <taxon>Viridiplantae</taxon>
        <taxon>Streptophyta</taxon>
        <taxon>Embryophyta</taxon>
        <taxon>Tracheophyta</taxon>
        <taxon>Spermatophyta</taxon>
        <taxon>Magnoliopsida</taxon>
        <taxon>Liliopsida</taxon>
        <taxon>Poales</taxon>
        <taxon>Poaceae</taxon>
        <taxon>PACMAD clade</taxon>
        <taxon>Panicoideae</taxon>
        <taxon>Panicodae</taxon>
        <taxon>Paniceae</taxon>
        <taxon>Panicinae</taxon>
        <taxon>Panicum</taxon>
        <taxon>Panicum sect. Hiantes</taxon>
    </lineage>
</organism>
<gene>
    <name evidence="1" type="ORF">PVAP13_9NG388546</name>
</gene>
<dbReference type="EMBL" id="CM029054">
    <property type="protein sequence ID" value="KAG2538074.1"/>
    <property type="molecule type" value="Genomic_DNA"/>
</dbReference>
<dbReference type="AlphaFoldDB" id="A0A8T0MSR1"/>
<protein>
    <submittedName>
        <fullName evidence="1">Uncharacterized protein</fullName>
    </submittedName>
</protein>
<evidence type="ECO:0000313" key="2">
    <source>
        <dbReference type="Proteomes" id="UP000823388"/>
    </source>
</evidence>
<dbReference type="Proteomes" id="UP000823388">
    <property type="component" value="Chromosome 9N"/>
</dbReference>
<reference evidence="1" key="1">
    <citation type="submission" date="2020-05" db="EMBL/GenBank/DDBJ databases">
        <title>WGS assembly of Panicum virgatum.</title>
        <authorList>
            <person name="Lovell J.T."/>
            <person name="Jenkins J."/>
            <person name="Shu S."/>
            <person name="Juenger T.E."/>
            <person name="Schmutz J."/>
        </authorList>
    </citation>
    <scope>NUCLEOTIDE SEQUENCE</scope>
    <source>
        <strain evidence="1">AP13</strain>
    </source>
</reference>
<keyword evidence="2" id="KW-1185">Reference proteome</keyword>
<accession>A0A8T0MSR1</accession>
<name>A0A8T0MSR1_PANVG</name>
<sequence length="246" mass="27877">MLQSCVVREEELRKSRGFEEDCGGDVVSICSQGEERCCPGCRRSRRLCRRCRGSELATQTQSSIYSDRPRAGEAAAEVRTNELGPILADMFRVLSLKDSSPTLDHRDWSQERREIEEYLKEHTFDNLEDAFAFLSSGKRAAHVKAEAAEDEALSQQSSPDRYEDCPVPALEQHQSLAAEGQYSKVSKKEIAQNGKKWMTEEMKVAFEKYMKEKIILRIISMSLMSFSTSVLVWKTTTRSSTTLTSP</sequence>
<comment type="caution">
    <text evidence="1">The sequence shown here is derived from an EMBL/GenBank/DDBJ whole genome shotgun (WGS) entry which is preliminary data.</text>
</comment>
<evidence type="ECO:0000313" key="1">
    <source>
        <dbReference type="EMBL" id="KAG2538074.1"/>
    </source>
</evidence>
<proteinExistence type="predicted"/>